<feature type="signal peptide" evidence="1">
    <location>
        <begin position="1"/>
        <end position="21"/>
    </location>
</feature>
<evidence type="ECO:0000313" key="2">
    <source>
        <dbReference type="EMBL" id="WEK36133.1"/>
    </source>
</evidence>
<keyword evidence="1" id="KW-0732">Signal</keyword>
<organism evidence="2 3">
    <name type="scientific">Candidatus Pseudobacter hemicellulosilyticus</name>
    <dbReference type="NCBI Taxonomy" id="3121375"/>
    <lineage>
        <taxon>Bacteria</taxon>
        <taxon>Pseudomonadati</taxon>
        <taxon>Bacteroidota</taxon>
        <taxon>Chitinophagia</taxon>
        <taxon>Chitinophagales</taxon>
        <taxon>Chitinophagaceae</taxon>
        <taxon>Pseudobacter</taxon>
    </lineage>
</organism>
<dbReference type="Proteomes" id="UP001220610">
    <property type="component" value="Chromosome"/>
</dbReference>
<reference evidence="2" key="1">
    <citation type="submission" date="2023-03" db="EMBL/GenBank/DDBJ databases">
        <title>Andean soil-derived lignocellulolytic bacterial consortium as a source of novel taxa and putative plastic-active enzymes.</title>
        <authorList>
            <person name="Diaz-Garcia L."/>
            <person name="Chuvochina M."/>
            <person name="Feuerriegel G."/>
            <person name="Bunk B."/>
            <person name="Sproer C."/>
            <person name="Streit W.R."/>
            <person name="Rodriguez L.M."/>
            <person name="Overmann J."/>
            <person name="Jimenez D.J."/>
        </authorList>
    </citation>
    <scope>NUCLEOTIDE SEQUENCE</scope>
    <source>
        <strain evidence="2">MAG 7</strain>
    </source>
</reference>
<evidence type="ECO:0000313" key="3">
    <source>
        <dbReference type="Proteomes" id="UP001220610"/>
    </source>
</evidence>
<name>A0AAJ5WV23_9BACT</name>
<evidence type="ECO:0000256" key="1">
    <source>
        <dbReference type="SAM" id="SignalP"/>
    </source>
</evidence>
<dbReference type="AlphaFoldDB" id="A0AAJ5WV23"/>
<protein>
    <submittedName>
        <fullName evidence="2">Uncharacterized protein</fullName>
    </submittedName>
</protein>
<gene>
    <name evidence="2" type="ORF">P0Y53_01350</name>
</gene>
<dbReference type="EMBL" id="CP119311">
    <property type="protein sequence ID" value="WEK36133.1"/>
    <property type="molecule type" value="Genomic_DNA"/>
</dbReference>
<feature type="chain" id="PRO_5042487069" evidence="1">
    <location>
        <begin position="22"/>
        <end position="128"/>
    </location>
</feature>
<sequence length="128" mass="13613">MKSIKFGFLATIAVIAIAATAATRPEVIEKIAPTDNYTCRQTLDYSNIKFNHAGGTNVTVTTNQTCPGTTTYCAAIDPTSLTPLASSKVCDGSNNFVCCIRVLPTDASCTNPLYPDKVEIFCKPNTAP</sequence>
<accession>A0AAJ5WV23</accession>
<proteinExistence type="predicted"/>